<accession>A0A4C1Y4U3</accession>
<keyword evidence="1" id="KW-0732">Signal</keyword>
<protein>
    <recommendedName>
        <fullName evidence="4">Secreted protein</fullName>
    </recommendedName>
</protein>
<sequence>METFDQSLVLFGLVCVCECARAVCRLSETEAGDEVSSLARKRRHDDDAPLKLDCDDAIDVDAFSAAPSAAPPAPAPFPLPAALVAHPLPSLYVAYTLKSYMCKR</sequence>
<keyword evidence="3" id="KW-1185">Reference proteome</keyword>
<evidence type="ECO:0000313" key="3">
    <source>
        <dbReference type="Proteomes" id="UP000299102"/>
    </source>
</evidence>
<dbReference type="AlphaFoldDB" id="A0A4C1Y4U3"/>
<dbReference type="EMBL" id="BGZK01001092">
    <property type="protein sequence ID" value="GBP70938.1"/>
    <property type="molecule type" value="Genomic_DNA"/>
</dbReference>
<feature type="chain" id="PRO_5020039058" description="Secreted protein" evidence="1">
    <location>
        <begin position="23"/>
        <end position="104"/>
    </location>
</feature>
<gene>
    <name evidence="2" type="ORF">EVAR_48945_1</name>
</gene>
<reference evidence="2 3" key="1">
    <citation type="journal article" date="2019" name="Commun. Biol.">
        <title>The bagworm genome reveals a unique fibroin gene that provides high tensile strength.</title>
        <authorList>
            <person name="Kono N."/>
            <person name="Nakamura H."/>
            <person name="Ohtoshi R."/>
            <person name="Tomita M."/>
            <person name="Numata K."/>
            <person name="Arakawa K."/>
        </authorList>
    </citation>
    <scope>NUCLEOTIDE SEQUENCE [LARGE SCALE GENOMIC DNA]</scope>
</reference>
<organism evidence="2 3">
    <name type="scientific">Eumeta variegata</name>
    <name type="common">Bagworm moth</name>
    <name type="synonym">Eumeta japonica</name>
    <dbReference type="NCBI Taxonomy" id="151549"/>
    <lineage>
        <taxon>Eukaryota</taxon>
        <taxon>Metazoa</taxon>
        <taxon>Ecdysozoa</taxon>
        <taxon>Arthropoda</taxon>
        <taxon>Hexapoda</taxon>
        <taxon>Insecta</taxon>
        <taxon>Pterygota</taxon>
        <taxon>Neoptera</taxon>
        <taxon>Endopterygota</taxon>
        <taxon>Lepidoptera</taxon>
        <taxon>Glossata</taxon>
        <taxon>Ditrysia</taxon>
        <taxon>Tineoidea</taxon>
        <taxon>Psychidae</taxon>
        <taxon>Oiketicinae</taxon>
        <taxon>Eumeta</taxon>
    </lineage>
</organism>
<name>A0A4C1Y4U3_EUMVA</name>
<comment type="caution">
    <text evidence="2">The sequence shown here is derived from an EMBL/GenBank/DDBJ whole genome shotgun (WGS) entry which is preliminary data.</text>
</comment>
<dbReference type="Proteomes" id="UP000299102">
    <property type="component" value="Unassembled WGS sequence"/>
</dbReference>
<evidence type="ECO:0000256" key="1">
    <source>
        <dbReference type="SAM" id="SignalP"/>
    </source>
</evidence>
<evidence type="ECO:0008006" key="4">
    <source>
        <dbReference type="Google" id="ProtNLM"/>
    </source>
</evidence>
<proteinExistence type="predicted"/>
<feature type="signal peptide" evidence="1">
    <location>
        <begin position="1"/>
        <end position="22"/>
    </location>
</feature>
<evidence type="ECO:0000313" key="2">
    <source>
        <dbReference type="EMBL" id="GBP70938.1"/>
    </source>
</evidence>